<keyword evidence="1" id="KW-0732">Signal</keyword>
<dbReference type="EMBL" id="JABAHT010000144">
    <property type="protein sequence ID" value="KAF4663375.1"/>
    <property type="molecule type" value="Genomic_DNA"/>
</dbReference>
<gene>
    <name evidence="2" type="ORF">FOZ61_001723</name>
</gene>
<reference evidence="2 3" key="1">
    <citation type="submission" date="2020-04" db="EMBL/GenBank/DDBJ databases">
        <title>Perkinsus olseni comparative genomics.</title>
        <authorList>
            <person name="Bogema D.R."/>
        </authorList>
    </citation>
    <scope>NUCLEOTIDE SEQUENCE [LARGE SCALE GENOMIC DNA]</scope>
    <source>
        <strain evidence="2">ATCC PRA-179</strain>
    </source>
</reference>
<proteinExistence type="predicted"/>
<feature type="chain" id="PRO_5029446891" evidence="1">
    <location>
        <begin position="26"/>
        <end position="147"/>
    </location>
</feature>
<accession>A0A7J6LVT1</accession>
<evidence type="ECO:0000313" key="2">
    <source>
        <dbReference type="EMBL" id="KAF4663375.1"/>
    </source>
</evidence>
<evidence type="ECO:0000313" key="3">
    <source>
        <dbReference type="Proteomes" id="UP000570595"/>
    </source>
</evidence>
<sequence>MPRRLTPMTKFTWILLLVSSLCVQSSTTSLAGKDYCHVGYGFIWGEEFRMSFVNFTHMTFSKVHFLRSSPQKVRRPSRLVTGIGYELDPSSGIIDTKAGAWGCGLFYCDVKLGDMRRIEYKESKDELEVKMRYKLFHGRAARRFGRC</sequence>
<organism evidence="2 3">
    <name type="scientific">Perkinsus olseni</name>
    <name type="common">Perkinsus atlanticus</name>
    <dbReference type="NCBI Taxonomy" id="32597"/>
    <lineage>
        <taxon>Eukaryota</taxon>
        <taxon>Sar</taxon>
        <taxon>Alveolata</taxon>
        <taxon>Perkinsozoa</taxon>
        <taxon>Perkinsea</taxon>
        <taxon>Perkinsida</taxon>
        <taxon>Perkinsidae</taxon>
        <taxon>Perkinsus</taxon>
    </lineage>
</organism>
<dbReference type="AlphaFoldDB" id="A0A7J6LVT1"/>
<comment type="caution">
    <text evidence="2">The sequence shown here is derived from an EMBL/GenBank/DDBJ whole genome shotgun (WGS) entry which is preliminary data.</text>
</comment>
<name>A0A7J6LVT1_PEROL</name>
<feature type="signal peptide" evidence="1">
    <location>
        <begin position="1"/>
        <end position="25"/>
    </location>
</feature>
<evidence type="ECO:0000256" key="1">
    <source>
        <dbReference type="SAM" id="SignalP"/>
    </source>
</evidence>
<protein>
    <submittedName>
        <fullName evidence="2">Uncharacterized protein</fullName>
    </submittedName>
</protein>
<dbReference type="Proteomes" id="UP000570595">
    <property type="component" value="Unassembled WGS sequence"/>
</dbReference>